<dbReference type="SUPFAM" id="SSF81321">
    <property type="entry name" value="Family A G protein-coupled receptor-like"/>
    <property type="match status" value="1"/>
</dbReference>
<feature type="transmembrane region" description="Helical" evidence="1">
    <location>
        <begin position="168"/>
        <end position="193"/>
    </location>
</feature>
<reference evidence="2 3" key="1">
    <citation type="submission" date="2020-08" db="EMBL/GenBank/DDBJ databases">
        <authorList>
            <person name="Koutsovoulos G."/>
            <person name="Danchin GJ E."/>
        </authorList>
    </citation>
    <scope>NUCLEOTIDE SEQUENCE [LARGE SCALE GENOMIC DNA]</scope>
</reference>
<dbReference type="Gene3D" id="1.20.1070.10">
    <property type="entry name" value="Rhodopsin 7-helix transmembrane proteins"/>
    <property type="match status" value="1"/>
</dbReference>
<feature type="transmembrane region" description="Helical" evidence="1">
    <location>
        <begin position="117"/>
        <end position="135"/>
    </location>
</feature>
<proteinExistence type="predicted"/>
<sequence>MHVIPDSTMFRSYIIIYGICLFLGGIISYFQFNVILKINTPFDNLLYCNTELYTNLIESYYSIIIISFSIFNYFIIFCKIIWSSFGKKYFKPKNQISPNNDRPEKDIEAIAKNSFRILRSVLIISLVLIIGWLFSSIERKNILQLIFIISTFLANLSTLKLSINTPGVLYVANIIITFMYIITTGINAIILIICNSEYRNAYKSVFGKLIPKNKVSPNQPLFIKSDKGNNKNNINNLQT</sequence>
<keyword evidence="1" id="KW-0812">Transmembrane</keyword>
<feature type="transmembrane region" description="Helical" evidence="1">
    <location>
        <begin position="141"/>
        <end position="161"/>
    </location>
</feature>
<comment type="caution">
    <text evidence="2">The sequence shown here is derived from an EMBL/GenBank/DDBJ whole genome shotgun (WGS) entry which is preliminary data.</text>
</comment>
<evidence type="ECO:0000256" key="1">
    <source>
        <dbReference type="SAM" id="Phobius"/>
    </source>
</evidence>
<gene>
    <name evidence="2" type="ORF">MENT_LOCUS38072</name>
</gene>
<feature type="transmembrane region" description="Helical" evidence="1">
    <location>
        <begin position="60"/>
        <end position="82"/>
    </location>
</feature>
<dbReference type="AlphaFoldDB" id="A0A6V7WF63"/>
<keyword evidence="1" id="KW-1133">Transmembrane helix</keyword>
<dbReference type="EMBL" id="CAJEWN010000553">
    <property type="protein sequence ID" value="CAD2185629.1"/>
    <property type="molecule type" value="Genomic_DNA"/>
</dbReference>
<keyword evidence="1" id="KW-0472">Membrane</keyword>
<accession>A0A6V7WF63</accession>
<feature type="transmembrane region" description="Helical" evidence="1">
    <location>
        <begin position="12"/>
        <end position="32"/>
    </location>
</feature>
<dbReference type="Proteomes" id="UP000580250">
    <property type="component" value="Unassembled WGS sequence"/>
</dbReference>
<protein>
    <submittedName>
        <fullName evidence="2">Uncharacterized protein</fullName>
    </submittedName>
</protein>
<evidence type="ECO:0000313" key="2">
    <source>
        <dbReference type="EMBL" id="CAD2185629.1"/>
    </source>
</evidence>
<dbReference type="OrthoDB" id="5905981at2759"/>
<organism evidence="2 3">
    <name type="scientific">Meloidogyne enterolobii</name>
    <name type="common">Root-knot nematode worm</name>
    <name type="synonym">Meloidogyne mayaguensis</name>
    <dbReference type="NCBI Taxonomy" id="390850"/>
    <lineage>
        <taxon>Eukaryota</taxon>
        <taxon>Metazoa</taxon>
        <taxon>Ecdysozoa</taxon>
        <taxon>Nematoda</taxon>
        <taxon>Chromadorea</taxon>
        <taxon>Rhabditida</taxon>
        <taxon>Tylenchina</taxon>
        <taxon>Tylenchomorpha</taxon>
        <taxon>Tylenchoidea</taxon>
        <taxon>Meloidogynidae</taxon>
        <taxon>Meloidogyninae</taxon>
        <taxon>Meloidogyne</taxon>
    </lineage>
</organism>
<name>A0A6V7WF63_MELEN</name>
<evidence type="ECO:0000313" key="3">
    <source>
        <dbReference type="Proteomes" id="UP000580250"/>
    </source>
</evidence>